<dbReference type="PATRIC" id="fig|1121353.3.peg.1660"/>
<keyword evidence="2" id="KW-1185">Reference proteome</keyword>
<accession>M1TS43</accession>
<dbReference type="Proteomes" id="UP000011760">
    <property type="component" value="Chromosome"/>
</dbReference>
<dbReference type="STRING" id="1121353.H924_08145"/>
<dbReference type="KEGG" id="ccn:H924_08145"/>
<dbReference type="HOGENOM" id="CLU_093414_0_0_11"/>
<dbReference type="AlphaFoldDB" id="M1TS43"/>
<evidence type="ECO:0000313" key="1">
    <source>
        <dbReference type="EMBL" id="AGG67071.1"/>
    </source>
</evidence>
<dbReference type="eggNOG" id="ENOG5033DIH">
    <property type="taxonomic scope" value="Bacteria"/>
</dbReference>
<sequence length="240" mass="24848">MDFARWQDAVEAAIASERLEVTGEVRGGQLIQFSDDSGAQINILAVEPFATYAGFKSATVAYGHVSMINDVLALVDIIDPFGNPVTTITCNLAQGPLLVDEPLQRWQQLQITALGVDVKVYADSTDYLLNGGETVGTLVSEGAQKVSSGSGAVVPDAAAEFSARVLSAEYRTNALTGQRFIHATVDGMFAFDVCLPDAPELPARDSVLAGKIMLAGSVIEQASSGCGGGCSSGGCGCGGH</sequence>
<evidence type="ECO:0000313" key="2">
    <source>
        <dbReference type="Proteomes" id="UP000011760"/>
    </source>
</evidence>
<organism evidence="1 2">
    <name type="scientific">Corynebacterium callunae DSM 20147</name>
    <dbReference type="NCBI Taxonomy" id="1121353"/>
    <lineage>
        <taxon>Bacteria</taxon>
        <taxon>Bacillati</taxon>
        <taxon>Actinomycetota</taxon>
        <taxon>Actinomycetes</taxon>
        <taxon>Mycobacteriales</taxon>
        <taxon>Corynebacteriaceae</taxon>
        <taxon>Corynebacterium</taxon>
    </lineage>
</organism>
<dbReference type="EMBL" id="CP004354">
    <property type="protein sequence ID" value="AGG67071.1"/>
    <property type="molecule type" value="Genomic_DNA"/>
</dbReference>
<gene>
    <name evidence="1" type="ORF">H924_08145</name>
</gene>
<name>M1TS43_9CORY</name>
<protein>
    <submittedName>
        <fullName evidence="1">Uncharacterized protein</fullName>
    </submittedName>
</protein>
<proteinExistence type="predicted"/>
<reference evidence="1 2" key="1">
    <citation type="submission" date="2013-02" db="EMBL/GenBank/DDBJ databases">
        <title>The complete genome sequence of Corynebacterium callunae DSM 20147.</title>
        <authorList>
            <person name="Ruckert C."/>
            <person name="Albersmeier A."/>
            <person name="Kalinowski J."/>
        </authorList>
    </citation>
    <scope>NUCLEOTIDE SEQUENCE [LARGE SCALE GENOMIC DNA]</scope>
    <source>
        <strain evidence="1 2">DSM 20147</strain>
    </source>
</reference>